<evidence type="ECO:0000256" key="10">
    <source>
        <dbReference type="ARBA" id="ARBA00023163"/>
    </source>
</evidence>
<feature type="binding site" evidence="11">
    <location>
        <position position="89"/>
    </location>
    <ligand>
        <name>[4Fe-4S] cluster</name>
        <dbReference type="ChEBI" id="CHEBI:49883"/>
    </ligand>
</feature>
<comment type="similarity">
    <text evidence="2 11">Belongs to the WhiB family.</text>
</comment>
<evidence type="ECO:0000313" key="15">
    <source>
        <dbReference type="Proteomes" id="UP000555564"/>
    </source>
</evidence>
<evidence type="ECO:0000256" key="7">
    <source>
        <dbReference type="ARBA" id="ARBA00023015"/>
    </source>
</evidence>
<reference evidence="14 15" key="1">
    <citation type="submission" date="2020-08" db="EMBL/GenBank/DDBJ databases">
        <title>Sequencing the genomes of 1000 actinobacteria strains.</title>
        <authorList>
            <person name="Klenk H.-P."/>
        </authorList>
    </citation>
    <scope>NUCLEOTIDE SEQUENCE [LARGE SCALE GENOMIC DNA]</scope>
    <source>
        <strain evidence="14 15">DSM 44936</strain>
    </source>
</reference>
<dbReference type="Pfam" id="PF02467">
    <property type="entry name" value="Whib"/>
    <property type="match status" value="1"/>
</dbReference>
<gene>
    <name evidence="11" type="primary">whiB</name>
    <name evidence="14" type="ORF">BJ992_003115</name>
</gene>
<name>A0A7X0IEB9_9ACTN</name>
<evidence type="ECO:0000256" key="1">
    <source>
        <dbReference type="ARBA" id="ARBA00004496"/>
    </source>
</evidence>
<comment type="PTM">
    <text evidence="11">The Fe-S cluster can be nitrosylated by nitric oxide (NO).</text>
</comment>
<dbReference type="GO" id="GO:0003677">
    <property type="term" value="F:DNA binding"/>
    <property type="evidence" value="ECO:0007669"/>
    <property type="project" value="UniProtKB-UniRule"/>
</dbReference>
<evidence type="ECO:0000256" key="11">
    <source>
        <dbReference type="HAMAP-Rule" id="MF_01479"/>
    </source>
</evidence>
<organism evidence="14 15">
    <name type="scientific">Sphaerisporangium rubeum</name>
    <dbReference type="NCBI Taxonomy" id="321317"/>
    <lineage>
        <taxon>Bacteria</taxon>
        <taxon>Bacillati</taxon>
        <taxon>Actinomycetota</taxon>
        <taxon>Actinomycetes</taxon>
        <taxon>Streptosporangiales</taxon>
        <taxon>Streptosporangiaceae</taxon>
        <taxon>Sphaerisporangium</taxon>
    </lineage>
</organism>
<accession>A0A7X0IEB9</accession>
<feature type="domain" description="4Fe-4S Wbl-type" evidence="13">
    <location>
        <begin position="51"/>
        <end position="113"/>
    </location>
</feature>
<evidence type="ECO:0000256" key="6">
    <source>
        <dbReference type="ARBA" id="ARBA00023014"/>
    </source>
</evidence>
<keyword evidence="5 11" id="KW-0408">Iron</keyword>
<keyword evidence="4 11" id="KW-0479">Metal-binding</keyword>
<feature type="binding site" evidence="11">
    <location>
        <position position="80"/>
    </location>
    <ligand>
        <name>[4Fe-4S] cluster</name>
        <dbReference type="ChEBI" id="CHEBI:49883"/>
    </ligand>
</feature>
<dbReference type="HAMAP" id="MF_01479">
    <property type="entry name" value="WhiB"/>
    <property type="match status" value="1"/>
</dbReference>
<dbReference type="GO" id="GO:0035731">
    <property type="term" value="F:dinitrosyl-iron complex binding"/>
    <property type="evidence" value="ECO:0007669"/>
    <property type="project" value="UniProtKB-UniRule"/>
</dbReference>
<proteinExistence type="inferred from homology"/>
<feature type="binding site" evidence="11">
    <location>
        <position position="52"/>
    </location>
    <ligand>
        <name>[4Fe-4S] cluster</name>
        <dbReference type="ChEBI" id="CHEBI:49883"/>
    </ligand>
</feature>
<sequence length="128" mass="14314">MIRAGTRIVGWPARRPCHVTLTGIAMVMHDTVTAVHRPPAGPAIAWLVRAACRGEDPELFFPISAKGPGHAQHERAKSICRRCPVRTPCLEYAVRWREEHGIWGGTDPEERRTTPFHAVRRLGGGEHR</sequence>
<dbReference type="GO" id="GO:0005737">
    <property type="term" value="C:cytoplasm"/>
    <property type="evidence" value="ECO:0007669"/>
    <property type="project" value="UniProtKB-SubCell"/>
</dbReference>
<keyword evidence="11" id="KW-0963">Cytoplasm</keyword>
<dbReference type="PANTHER" id="PTHR38839">
    <property type="entry name" value="TRANSCRIPTIONAL REGULATOR WHID-RELATED"/>
    <property type="match status" value="1"/>
</dbReference>
<evidence type="ECO:0000256" key="3">
    <source>
        <dbReference type="ARBA" id="ARBA00022485"/>
    </source>
</evidence>
<feature type="region of interest" description="Disordered" evidence="12">
    <location>
        <begin position="104"/>
        <end position="128"/>
    </location>
</feature>
<dbReference type="GO" id="GO:0045454">
    <property type="term" value="P:cell redox homeostasis"/>
    <property type="evidence" value="ECO:0007669"/>
    <property type="project" value="TreeGrafter"/>
</dbReference>
<dbReference type="GO" id="GO:0047134">
    <property type="term" value="F:protein-disulfide reductase [NAD(P)H] activity"/>
    <property type="evidence" value="ECO:0007669"/>
    <property type="project" value="TreeGrafter"/>
</dbReference>
<keyword evidence="7 11" id="KW-0805">Transcription regulation</keyword>
<comment type="cofactor">
    <cofactor evidence="11">
        <name>[4Fe-4S] cluster</name>
        <dbReference type="ChEBI" id="CHEBI:49883"/>
    </cofactor>
    <text evidence="11">Binds 1 [4Fe-4S] cluster per subunit. Following nitrosylation of the [4Fe-4S] cluster binds 1 [4Fe-8(NO)] cluster per subunit.</text>
</comment>
<feature type="binding site" evidence="11">
    <location>
        <position position="83"/>
    </location>
    <ligand>
        <name>[4Fe-4S] cluster</name>
        <dbReference type="ChEBI" id="CHEBI:49883"/>
    </ligand>
</feature>
<protein>
    <recommendedName>
        <fullName evidence="11">Transcriptional regulator WhiB</fullName>
    </recommendedName>
</protein>
<evidence type="ECO:0000256" key="5">
    <source>
        <dbReference type="ARBA" id="ARBA00023004"/>
    </source>
</evidence>
<dbReference type="PROSITE" id="PS51674">
    <property type="entry name" value="4FE4S_WBL"/>
    <property type="match status" value="1"/>
</dbReference>
<dbReference type="GO" id="GO:0046872">
    <property type="term" value="F:metal ion binding"/>
    <property type="evidence" value="ECO:0007669"/>
    <property type="project" value="UniProtKB-KW"/>
</dbReference>
<evidence type="ECO:0000313" key="14">
    <source>
        <dbReference type="EMBL" id="MBB6473684.1"/>
    </source>
</evidence>
<dbReference type="InterPro" id="IPR034768">
    <property type="entry name" value="4FE4S_WBL"/>
</dbReference>
<evidence type="ECO:0000256" key="2">
    <source>
        <dbReference type="ARBA" id="ARBA00006597"/>
    </source>
</evidence>
<keyword evidence="10 11" id="KW-0804">Transcription</keyword>
<keyword evidence="3 11" id="KW-0004">4Fe-4S</keyword>
<evidence type="ECO:0000259" key="13">
    <source>
        <dbReference type="PROSITE" id="PS51674"/>
    </source>
</evidence>
<dbReference type="Proteomes" id="UP000555564">
    <property type="component" value="Unassembled WGS sequence"/>
</dbReference>
<keyword evidence="15" id="KW-1185">Reference proteome</keyword>
<evidence type="ECO:0000256" key="9">
    <source>
        <dbReference type="ARBA" id="ARBA00023157"/>
    </source>
</evidence>
<keyword evidence="6 11" id="KW-0411">Iron-sulfur</keyword>
<dbReference type="GO" id="GO:0045892">
    <property type="term" value="P:negative regulation of DNA-templated transcription"/>
    <property type="evidence" value="ECO:0007669"/>
    <property type="project" value="TreeGrafter"/>
</dbReference>
<evidence type="ECO:0000256" key="12">
    <source>
        <dbReference type="SAM" id="MobiDB-lite"/>
    </source>
</evidence>
<keyword evidence="9 11" id="KW-1015">Disulfide bond</keyword>
<dbReference type="InterPro" id="IPR003482">
    <property type="entry name" value="Whib"/>
</dbReference>
<dbReference type="AlphaFoldDB" id="A0A7X0IEB9"/>
<comment type="PTM">
    <text evidence="11">Upon Fe-S cluster removal intramolecular disulfide bonds are formed.</text>
</comment>
<comment type="subcellular location">
    <subcellularLocation>
        <location evidence="1 11">Cytoplasm</location>
    </subcellularLocation>
</comment>
<keyword evidence="8 11" id="KW-0238">DNA-binding</keyword>
<comment type="function">
    <text evidence="11">Acts as a transcriptional regulator. Probably redox-responsive. The apo- but not holo-form probably binds DNA.</text>
</comment>
<dbReference type="EMBL" id="JACHIU010000001">
    <property type="protein sequence ID" value="MBB6473684.1"/>
    <property type="molecule type" value="Genomic_DNA"/>
</dbReference>
<dbReference type="GO" id="GO:0051539">
    <property type="term" value="F:4 iron, 4 sulfur cluster binding"/>
    <property type="evidence" value="ECO:0007669"/>
    <property type="project" value="UniProtKB-UniRule"/>
</dbReference>
<evidence type="ECO:0000256" key="4">
    <source>
        <dbReference type="ARBA" id="ARBA00022723"/>
    </source>
</evidence>
<evidence type="ECO:0000256" key="8">
    <source>
        <dbReference type="ARBA" id="ARBA00023125"/>
    </source>
</evidence>
<comment type="caution">
    <text evidence="14">The sequence shown here is derived from an EMBL/GenBank/DDBJ whole genome shotgun (WGS) entry which is preliminary data.</text>
</comment>